<keyword evidence="5 6" id="KW-0472">Membrane</keyword>
<evidence type="ECO:0000313" key="8">
    <source>
        <dbReference type="Proteomes" id="UP000005850"/>
    </source>
</evidence>
<dbReference type="RefSeq" id="WP_003338345.1">
    <property type="nucleotide sequence ID" value="NZ_CP007806.1"/>
</dbReference>
<feature type="transmembrane region" description="Helical" evidence="6">
    <location>
        <begin position="391"/>
        <end position="410"/>
    </location>
</feature>
<proteinExistence type="predicted"/>
<feature type="transmembrane region" description="Helical" evidence="6">
    <location>
        <begin position="483"/>
        <end position="505"/>
    </location>
</feature>
<feature type="transmembrane region" description="Helical" evidence="6">
    <location>
        <begin position="248"/>
        <end position="270"/>
    </location>
</feature>
<feature type="transmembrane region" description="Helical" evidence="6">
    <location>
        <begin position="330"/>
        <end position="346"/>
    </location>
</feature>
<reference evidence="7 8" key="1">
    <citation type="journal article" date="2011" name="J. Bacteriol.">
        <title>Genome sequence of Brevibacillus laterosporus LMG 15441, a pathogen of invertebrates.</title>
        <authorList>
            <person name="Djukic M."/>
            <person name="Poehlein A."/>
            <person name="Thurmer A."/>
            <person name="Daniel R."/>
        </authorList>
    </citation>
    <scope>NUCLEOTIDE SEQUENCE [LARGE SCALE GENOMIC DNA]</scope>
    <source>
        <strain evidence="7 8">LMG 15441</strain>
    </source>
</reference>
<dbReference type="AlphaFoldDB" id="A0A075R7R7"/>
<evidence type="ECO:0000256" key="6">
    <source>
        <dbReference type="SAM" id="Phobius"/>
    </source>
</evidence>
<feature type="transmembrane region" description="Helical" evidence="6">
    <location>
        <begin position="41"/>
        <end position="63"/>
    </location>
</feature>
<feature type="transmembrane region" description="Helical" evidence="6">
    <location>
        <begin position="83"/>
        <end position="109"/>
    </location>
</feature>
<keyword evidence="3 6" id="KW-0812">Transmembrane</keyword>
<dbReference type="HOGENOM" id="CLU_022017_2_2_9"/>
<dbReference type="KEGG" id="blr:BRLA_c012850"/>
<dbReference type="InterPro" id="IPR014249">
    <property type="entry name" value="Spore_V_B"/>
</dbReference>
<dbReference type="PANTHER" id="PTHR30250">
    <property type="entry name" value="PST FAMILY PREDICTED COLANIC ACID TRANSPORTER"/>
    <property type="match status" value="1"/>
</dbReference>
<keyword evidence="8" id="KW-1185">Reference proteome</keyword>
<dbReference type="PANTHER" id="PTHR30250:SF24">
    <property type="entry name" value="STAGE V SPORULATION PROTEIN B"/>
    <property type="match status" value="1"/>
</dbReference>
<dbReference type="InterPro" id="IPR050833">
    <property type="entry name" value="Poly_Biosynth_Transport"/>
</dbReference>
<keyword evidence="4 6" id="KW-1133">Transmembrane helix</keyword>
<dbReference type="Pfam" id="PF01943">
    <property type="entry name" value="Polysacc_synt"/>
    <property type="match status" value="1"/>
</dbReference>
<dbReference type="EMBL" id="CP007806">
    <property type="protein sequence ID" value="AIG25625.1"/>
    <property type="molecule type" value="Genomic_DNA"/>
</dbReference>
<feature type="transmembrane region" description="Helical" evidence="6">
    <location>
        <begin position="416"/>
        <end position="441"/>
    </location>
</feature>
<name>A0A075R7R7_BRELA</name>
<dbReference type="STRING" id="1042163.BRLA_c012850"/>
<organism evidence="7 8">
    <name type="scientific">Brevibacillus laterosporus LMG 15441</name>
    <dbReference type="NCBI Taxonomy" id="1042163"/>
    <lineage>
        <taxon>Bacteria</taxon>
        <taxon>Bacillati</taxon>
        <taxon>Bacillota</taxon>
        <taxon>Bacilli</taxon>
        <taxon>Bacillales</taxon>
        <taxon>Paenibacillaceae</taxon>
        <taxon>Brevibacillus</taxon>
    </lineage>
</organism>
<evidence type="ECO:0000313" key="7">
    <source>
        <dbReference type="EMBL" id="AIG25625.1"/>
    </source>
</evidence>
<evidence type="ECO:0000256" key="1">
    <source>
        <dbReference type="ARBA" id="ARBA00004651"/>
    </source>
</evidence>
<dbReference type="PIRSF" id="PIRSF038958">
    <property type="entry name" value="PG_synth_SpoVB"/>
    <property type="match status" value="1"/>
</dbReference>
<dbReference type="NCBIfam" id="TIGR02900">
    <property type="entry name" value="spore_V_B"/>
    <property type="match status" value="1"/>
</dbReference>
<comment type="subcellular location">
    <subcellularLocation>
        <location evidence="1">Cell membrane</location>
        <topology evidence="1">Multi-pass membrane protein</topology>
    </subcellularLocation>
</comment>
<feature type="transmembrane region" description="Helical" evidence="6">
    <location>
        <begin position="154"/>
        <end position="173"/>
    </location>
</feature>
<evidence type="ECO:0000256" key="3">
    <source>
        <dbReference type="ARBA" id="ARBA00022692"/>
    </source>
</evidence>
<evidence type="ECO:0000256" key="4">
    <source>
        <dbReference type="ARBA" id="ARBA00022989"/>
    </source>
</evidence>
<evidence type="ECO:0000256" key="5">
    <source>
        <dbReference type="ARBA" id="ARBA00023136"/>
    </source>
</evidence>
<dbReference type="InterPro" id="IPR002797">
    <property type="entry name" value="Polysacc_synth"/>
</dbReference>
<feature type="transmembrane region" description="Helical" evidence="6">
    <location>
        <begin position="290"/>
        <end position="309"/>
    </location>
</feature>
<protein>
    <submittedName>
        <fullName evidence="7">Stage V sporulation protein B</fullName>
    </submittedName>
</protein>
<dbReference type="eggNOG" id="COG2244">
    <property type="taxonomic scope" value="Bacteria"/>
</dbReference>
<feature type="transmembrane region" description="Helical" evidence="6">
    <location>
        <begin position="179"/>
        <end position="203"/>
    </location>
</feature>
<sequence length="527" mass="58221">MKKSFFYGTMVLIVAGAITKVFGFAHRIILSRLIGSEGMGLYQMIVPLLYFLITITTFGLPVAIAKQVAEAEAAKDRQQTRRFLYLALAITTGLSTLVSLLLAVGARFFTELFFTDSRTHLLLLTALPILPIASVSAVLRGYFQGKQNMVPTALSQLIEQIVRILIVIGMTLTLAPYGIFIATIGAVCSILLGELAGLLYMIWNYKKNKRELGDLFKRPGSRRELFQKSSPAIMQLLHVSLPVTMSRVVGSIAYVMEPMLVPYALILAGYKTIQATSLYGQFSGMAVPLLLFPTFLTYSLSISMVPAVAEAAFEKNSRMVHRRIYQAMRITLVIGAPCAVLLYVFAEPLCQLLYKQAEVGLLLKQLAPFSVFLFFQAPLAAALQGLDQAHVVFRNTLIGTIVKIASMFILTSRPEFGINGAIIALNLNITLVTMLHFASLVKGIGFTIQVGEFVKIGFAMLAIGYCSTYMSEHWFKDTSLLHMLTICSSASMLLYLVLLVSMKVLGKQDVARIPWIGQQLSMFFPRR</sequence>
<dbReference type="GO" id="GO:0005886">
    <property type="term" value="C:plasma membrane"/>
    <property type="evidence" value="ECO:0007669"/>
    <property type="project" value="UniProtKB-SubCell"/>
</dbReference>
<evidence type="ECO:0000256" key="2">
    <source>
        <dbReference type="ARBA" id="ARBA00022475"/>
    </source>
</evidence>
<dbReference type="Proteomes" id="UP000005850">
    <property type="component" value="Chromosome"/>
</dbReference>
<feature type="transmembrane region" description="Helical" evidence="6">
    <location>
        <begin position="453"/>
        <end position="471"/>
    </location>
</feature>
<feature type="transmembrane region" description="Helical" evidence="6">
    <location>
        <begin position="366"/>
        <end position="384"/>
    </location>
</feature>
<feature type="transmembrane region" description="Helical" evidence="6">
    <location>
        <begin position="121"/>
        <end position="142"/>
    </location>
</feature>
<dbReference type="CDD" id="cd13124">
    <property type="entry name" value="MATE_SpoVB_like"/>
    <property type="match status" value="1"/>
</dbReference>
<feature type="transmembrane region" description="Helical" evidence="6">
    <location>
        <begin position="7"/>
        <end position="29"/>
    </location>
</feature>
<accession>A0A075R7R7</accession>
<dbReference type="InterPro" id="IPR024923">
    <property type="entry name" value="PG_synth_SpoVB"/>
</dbReference>
<keyword evidence="2" id="KW-1003">Cell membrane</keyword>
<gene>
    <name evidence="7" type="primary">spoVB_1</name>
    <name evidence="7" type="ORF">BRLA_c012850</name>
</gene>